<evidence type="ECO:0000313" key="17">
    <source>
        <dbReference type="EMBL" id="SNS15366.1"/>
    </source>
</evidence>
<keyword evidence="17" id="KW-0413">Isomerase</keyword>
<protein>
    <recommendedName>
        <fullName evidence="12 13">1-deoxy-D-xylulose 5-phosphate reductoisomerase</fullName>
        <shortName evidence="13">DXP reductoisomerase</shortName>
        <ecNumber evidence="4 13">1.1.1.267</ecNumber>
    </recommendedName>
    <alternativeName>
        <fullName evidence="13">1-deoxyxylulose-5-phosphate reductoisomerase</fullName>
    </alternativeName>
    <alternativeName>
        <fullName evidence="13">2-C-methyl-D-erythritol 4-phosphate synthase</fullName>
    </alternativeName>
</protein>
<feature type="domain" description="1-deoxy-D-xylulose 5-phosphate reductoisomerase C-terminal" evidence="15">
    <location>
        <begin position="148"/>
        <end position="236"/>
    </location>
</feature>
<dbReference type="GO" id="GO:0070402">
    <property type="term" value="F:NADPH binding"/>
    <property type="evidence" value="ECO:0007669"/>
    <property type="project" value="InterPro"/>
</dbReference>
<dbReference type="NCBIfam" id="NF009114">
    <property type="entry name" value="PRK12464.1"/>
    <property type="match status" value="1"/>
</dbReference>
<evidence type="ECO:0000256" key="12">
    <source>
        <dbReference type="ARBA" id="ARBA00071224"/>
    </source>
</evidence>
<dbReference type="NCBIfam" id="TIGR00243">
    <property type="entry name" value="Dxr"/>
    <property type="match status" value="1"/>
</dbReference>
<dbReference type="Gene3D" id="1.10.1740.10">
    <property type="match status" value="1"/>
</dbReference>
<proteinExistence type="inferred from homology"/>
<comment type="catalytic activity">
    <reaction evidence="10">
        <text>2-C-methyl-D-erythritol 4-phosphate + NADP(+) = 1-deoxy-D-xylulose 5-phosphate + NADPH + H(+)</text>
        <dbReference type="Rhea" id="RHEA:13717"/>
        <dbReference type="ChEBI" id="CHEBI:15378"/>
        <dbReference type="ChEBI" id="CHEBI:57783"/>
        <dbReference type="ChEBI" id="CHEBI:57792"/>
        <dbReference type="ChEBI" id="CHEBI:58262"/>
        <dbReference type="ChEBI" id="CHEBI:58349"/>
        <dbReference type="EC" id="1.1.1.267"/>
    </reaction>
    <physiologicalReaction direction="right-to-left" evidence="10">
        <dbReference type="Rhea" id="RHEA:13719"/>
    </physiologicalReaction>
</comment>
<evidence type="ECO:0000256" key="1">
    <source>
        <dbReference type="ARBA" id="ARBA00001941"/>
    </source>
</evidence>
<feature type="binding site" evidence="13">
    <location>
        <position position="228"/>
    </location>
    <ligand>
        <name>1-deoxy-D-xylulose 5-phosphate</name>
        <dbReference type="ChEBI" id="CHEBI:57792"/>
    </ligand>
</feature>
<feature type="binding site" evidence="13">
    <location>
        <position position="12"/>
    </location>
    <ligand>
        <name>NADPH</name>
        <dbReference type="ChEBI" id="CHEBI:57783"/>
    </ligand>
</feature>
<organism evidence="17 18">
    <name type="scientific">Pseudomonas segetis</name>
    <dbReference type="NCBI Taxonomy" id="298908"/>
    <lineage>
        <taxon>Bacteria</taxon>
        <taxon>Pseudomonadati</taxon>
        <taxon>Pseudomonadota</taxon>
        <taxon>Gammaproteobacteria</taxon>
        <taxon>Pseudomonadales</taxon>
        <taxon>Pseudomonadaceae</taxon>
        <taxon>Pseudomonas</taxon>
    </lineage>
</organism>
<dbReference type="PIRSF" id="PIRSF006205">
    <property type="entry name" value="Dxp_reductismrs"/>
    <property type="match status" value="1"/>
</dbReference>
<feature type="binding site" evidence="13">
    <location>
        <position position="13"/>
    </location>
    <ligand>
        <name>NADPH</name>
        <dbReference type="ChEBI" id="CHEBI:57783"/>
    </ligand>
</feature>
<dbReference type="SUPFAM" id="SSF51735">
    <property type="entry name" value="NAD(P)-binding Rossmann-fold domains"/>
    <property type="match status" value="1"/>
</dbReference>
<dbReference type="InterPro" id="IPR003821">
    <property type="entry name" value="DXP_reductoisomerase"/>
</dbReference>
<comment type="pathway">
    <text evidence="2 13">Isoprenoid biosynthesis; isopentenyl diphosphate biosynthesis via DXP pathway; isopentenyl diphosphate from 1-deoxy-D-xylulose 5-phosphate: step 1/6.</text>
</comment>
<dbReference type="NCBIfam" id="NF003938">
    <property type="entry name" value="PRK05447.1-1"/>
    <property type="match status" value="1"/>
</dbReference>
<keyword evidence="7 13" id="KW-0560">Oxidoreductase</keyword>
<dbReference type="Pfam" id="PF02670">
    <property type="entry name" value="DXP_reductoisom"/>
    <property type="match status" value="1"/>
</dbReference>
<keyword evidence="5 13" id="KW-0479">Metal-binding</keyword>
<dbReference type="FunFam" id="3.40.50.720:FF:000045">
    <property type="entry name" value="1-deoxy-D-xylulose 5-phosphate reductoisomerase"/>
    <property type="match status" value="1"/>
</dbReference>
<evidence type="ECO:0000256" key="11">
    <source>
        <dbReference type="ARBA" id="ARBA00054845"/>
    </source>
</evidence>
<evidence type="ECO:0000313" key="18">
    <source>
        <dbReference type="Proteomes" id="UP000242915"/>
    </source>
</evidence>
<evidence type="ECO:0000256" key="13">
    <source>
        <dbReference type="HAMAP-Rule" id="MF_00183"/>
    </source>
</evidence>
<keyword evidence="6 13" id="KW-0521">NADP</keyword>
<feature type="binding site" evidence="13">
    <location>
        <position position="183"/>
    </location>
    <ligand>
        <name>1-deoxy-D-xylulose 5-phosphate</name>
        <dbReference type="ChEBI" id="CHEBI:57792"/>
    </ligand>
</feature>
<evidence type="ECO:0000259" key="15">
    <source>
        <dbReference type="Pfam" id="PF08436"/>
    </source>
</evidence>
<dbReference type="GO" id="GO:0051484">
    <property type="term" value="P:isopentenyl diphosphate biosynthetic process, methylerythritol 4-phosphate pathway involved in terpenoid biosynthetic process"/>
    <property type="evidence" value="ECO:0007669"/>
    <property type="project" value="TreeGrafter"/>
</dbReference>
<reference evidence="18" key="1">
    <citation type="submission" date="2017-06" db="EMBL/GenBank/DDBJ databases">
        <authorList>
            <person name="Varghese N."/>
            <person name="Submissions S."/>
        </authorList>
    </citation>
    <scope>NUCLEOTIDE SEQUENCE [LARGE SCALE GENOMIC DNA]</scope>
    <source>
        <strain evidence="18">CIP 108523</strain>
    </source>
</reference>
<feature type="binding site" evidence="13">
    <location>
        <position position="212"/>
    </location>
    <ligand>
        <name>NADPH</name>
        <dbReference type="ChEBI" id="CHEBI:57783"/>
    </ligand>
</feature>
<dbReference type="GO" id="GO:0030145">
    <property type="term" value="F:manganese ion binding"/>
    <property type="evidence" value="ECO:0007669"/>
    <property type="project" value="TreeGrafter"/>
</dbReference>
<dbReference type="InterPro" id="IPR013512">
    <property type="entry name" value="DXP_reductoisomerase_N"/>
</dbReference>
<dbReference type="HAMAP" id="MF_00183">
    <property type="entry name" value="DXP_reductoisom"/>
    <property type="match status" value="1"/>
</dbReference>
<evidence type="ECO:0000256" key="8">
    <source>
        <dbReference type="ARBA" id="ARBA00023211"/>
    </source>
</evidence>
<evidence type="ECO:0000259" key="16">
    <source>
        <dbReference type="Pfam" id="PF13288"/>
    </source>
</evidence>
<accession>A0A239C591</accession>
<dbReference type="UniPathway" id="UPA00056">
    <property type="reaction ID" value="UER00092"/>
</dbReference>
<dbReference type="AlphaFoldDB" id="A0A239C591"/>
<dbReference type="PANTHER" id="PTHR30525:SF0">
    <property type="entry name" value="1-DEOXY-D-XYLULOSE 5-PHOSPHATE REDUCTOISOMERASE, CHLOROPLASTIC"/>
    <property type="match status" value="1"/>
</dbReference>
<feature type="binding site" evidence="13">
    <location>
        <position position="225"/>
    </location>
    <ligand>
        <name>1-deoxy-D-xylulose 5-phosphate</name>
        <dbReference type="ChEBI" id="CHEBI:57792"/>
    </ligand>
</feature>
<evidence type="ECO:0000256" key="10">
    <source>
        <dbReference type="ARBA" id="ARBA00048543"/>
    </source>
</evidence>
<dbReference type="EC" id="1.1.1.267" evidence="4 13"/>
<feature type="binding site" evidence="13">
    <location>
        <position position="15"/>
    </location>
    <ligand>
        <name>NADPH</name>
        <dbReference type="ChEBI" id="CHEBI:57783"/>
    </ligand>
</feature>
<feature type="binding site" evidence="13">
    <location>
        <position position="206"/>
    </location>
    <ligand>
        <name>1-deoxy-D-xylulose 5-phosphate</name>
        <dbReference type="ChEBI" id="CHEBI:57792"/>
    </ligand>
</feature>
<dbReference type="RefSeq" id="WP_089359322.1">
    <property type="nucleotide sequence ID" value="NZ_FZOG01000002.1"/>
</dbReference>
<comment type="caution">
    <text evidence="13">Lacks conserved residue(s) required for the propagation of feature annotation.</text>
</comment>
<dbReference type="InterPro" id="IPR036291">
    <property type="entry name" value="NAD(P)-bd_dom_sf"/>
</dbReference>
<feature type="binding site" evidence="13">
    <location>
        <position position="14"/>
    </location>
    <ligand>
        <name>NADPH</name>
        <dbReference type="ChEBI" id="CHEBI:57783"/>
    </ligand>
</feature>
<feature type="domain" description="DXP reductoisomerase C-terminal" evidence="16">
    <location>
        <begin position="268"/>
        <end position="384"/>
    </location>
</feature>
<evidence type="ECO:0000256" key="9">
    <source>
        <dbReference type="ARBA" id="ARBA00023229"/>
    </source>
</evidence>
<evidence type="ECO:0000256" key="4">
    <source>
        <dbReference type="ARBA" id="ARBA00012366"/>
    </source>
</evidence>
<evidence type="ECO:0000259" key="14">
    <source>
        <dbReference type="Pfam" id="PF02670"/>
    </source>
</evidence>
<feature type="binding site" evidence="13">
    <location>
        <position position="152"/>
    </location>
    <ligand>
        <name>Mn(2+)</name>
        <dbReference type="ChEBI" id="CHEBI:29035"/>
    </ligand>
</feature>
<feature type="binding site" evidence="13">
    <location>
        <position position="153"/>
    </location>
    <ligand>
        <name>1-deoxy-D-xylulose 5-phosphate</name>
        <dbReference type="ChEBI" id="CHEBI:57792"/>
    </ligand>
</feature>
<comment type="similarity">
    <text evidence="3 13">Belongs to the DXR family.</text>
</comment>
<feature type="binding site" evidence="13">
    <location>
        <position position="228"/>
    </location>
    <ligand>
        <name>Mn(2+)</name>
        <dbReference type="ChEBI" id="CHEBI:29035"/>
    </ligand>
</feature>
<dbReference type="FunFam" id="1.10.1740.10:FF:000004">
    <property type="entry name" value="1-deoxy-D-xylulose 5-phosphate reductoisomerase"/>
    <property type="match status" value="1"/>
</dbReference>
<name>A0A239C591_9PSED</name>
<dbReference type="PANTHER" id="PTHR30525">
    <property type="entry name" value="1-DEOXY-D-XYLULOSE 5-PHOSPHATE REDUCTOISOMERASE"/>
    <property type="match status" value="1"/>
</dbReference>
<evidence type="ECO:0000256" key="2">
    <source>
        <dbReference type="ARBA" id="ARBA00005094"/>
    </source>
</evidence>
<dbReference type="InterPro" id="IPR013644">
    <property type="entry name" value="DXP_reductoisomerase_C"/>
</dbReference>
<gene>
    <name evidence="13" type="primary">dxr</name>
    <name evidence="17" type="ORF">SAMN05216255_1518</name>
</gene>
<evidence type="ECO:0000256" key="6">
    <source>
        <dbReference type="ARBA" id="ARBA00022857"/>
    </source>
</evidence>
<feature type="binding site" evidence="13">
    <location>
        <position position="127"/>
    </location>
    <ligand>
        <name>1-deoxy-D-xylulose 5-phosphate</name>
        <dbReference type="ChEBI" id="CHEBI:57792"/>
    </ligand>
</feature>
<comment type="cofactor">
    <cofactor evidence="1">
        <name>Co(2+)</name>
        <dbReference type="ChEBI" id="CHEBI:48828"/>
    </cofactor>
</comment>
<dbReference type="GO" id="GO:0030604">
    <property type="term" value="F:1-deoxy-D-xylulose-5-phosphate reductoisomerase activity"/>
    <property type="evidence" value="ECO:0007669"/>
    <property type="project" value="UniProtKB-UniRule"/>
</dbReference>
<comment type="function">
    <text evidence="11 13">Catalyzes the NADPH-dependent rearrangement and reduction of 1-deoxy-D-xylulose-5-phosphate (DXP) to 2-C-methyl-D-erythritol 4-phosphate (MEP).</text>
</comment>
<keyword evidence="9 13" id="KW-0414">Isoprene biosynthesis</keyword>
<dbReference type="Pfam" id="PF13288">
    <property type="entry name" value="DXPR_C"/>
    <property type="match status" value="1"/>
</dbReference>
<dbReference type="Proteomes" id="UP000242915">
    <property type="component" value="Unassembled WGS sequence"/>
</dbReference>
<feature type="binding site" evidence="13">
    <location>
        <position position="154"/>
    </location>
    <ligand>
        <name>Mn(2+)</name>
        <dbReference type="ChEBI" id="CHEBI:29035"/>
    </ligand>
</feature>
<evidence type="ECO:0000256" key="3">
    <source>
        <dbReference type="ARBA" id="ARBA00006825"/>
    </source>
</evidence>
<comment type="cofactor">
    <cofactor evidence="13">
        <name>Mg(2+)</name>
        <dbReference type="ChEBI" id="CHEBI:18420"/>
    </cofactor>
    <cofactor evidence="13">
        <name>Mn(2+)</name>
        <dbReference type="ChEBI" id="CHEBI:29035"/>
    </cofactor>
</comment>
<evidence type="ECO:0000256" key="7">
    <source>
        <dbReference type="ARBA" id="ARBA00023002"/>
    </source>
</evidence>
<sequence>MSCQKISVLGATGSIGLSTLDVIARHPERYQVFALSGRSRLAELEALCLLHKPVFAVAADASSAQRLQASLAAQGSKTQVLFGESGLCEVAAHADVDTVVAAIVGAAGLRSTLAAVEAGKKVLLANKEALVMSGALFMQAVGKSGAVLLPIDSEHNAIFQCLPGNYSRGLAQVGVRRILLTASGGPFRQTPLEQLARVTPEQACAHPNWSMGRKISVDSASMMNKGLELIEACWLFDARPAQVEVVIHPQSVIHSLVDYVDGSVLAQLGNPDMRTPISHALAWPERIDSGVAALDLFAVGRLDFEAPDEQRFPCLRLAREAAEQGGTAAAMLNAANEVAVAAFLQRQISFPQIASIIDHVLNSEASTAVTCLETVLAADSRARALAEQCVNRSGEA</sequence>
<dbReference type="SUPFAM" id="SSF55347">
    <property type="entry name" value="Glyceraldehyde-3-phosphate dehydrogenase-like, C-terminal domain"/>
    <property type="match status" value="1"/>
</dbReference>
<feature type="binding site" evidence="13">
    <location>
        <position position="154"/>
    </location>
    <ligand>
        <name>1-deoxy-D-xylulose 5-phosphate</name>
        <dbReference type="ChEBI" id="CHEBI:57792"/>
    </ligand>
</feature>
<feature type="domain" description="1-deoxy-D-xylulose 5-phosphate reductoisomerase N-terminal" evidence="14">
    <location>
        <begin position="6"/>
        <end position="134"/>
    </location>
</feature>
<keyword evidence="13" id="KW-0460">Magnesium</keyword>
<keyword evidence="18" id="KW-1185">Reference proteome</keyword>
<dbReference type="Gene3D" id="3.40.50.720">
    <property type="entry name" value="NAD(P)-binding Rossmann-like Domain"/>
    <property type="match status" value="1"/>
</dbReference>
<dbReference type="Pfam" id="PF08436">
    <property type="entry name" value="DXP_redisom_C"/>
    <property type="match status" value="1"/>
</dbReference>
<keyword evidence="8 13" id="KW-0464">Manganese</keyword>
<feature type="binding site" evidence="13">
    <location>
        <position position="224"/>
    </location>
    <ligand>
        <name>1-deoxy-D-xylulose 5-phosphate</name>
        <dbReference type="ChEBI" id="CHEBI:57792"/>
    </ligand>
</feature>
<dbReference type="SUPFAM" id="SSF69055">
    <property type="entry name" value="1-deoxy-D-xylulose-5-phosphate reductoisomerase, C-terminal domain"/>
    <property type="match status" value="1"/>
</dbReference>
<dbReference type="InterPro" id="IPR036169">
    <property type="entry name" value="DXPR_C_sf"/>
</dbReference>
<dbReference type="InterPro" id="IPR026877">
    <property type="entry name" value="DXPR_C"/>
</dbReference>
<feature type="binding site" evidence="13">
    <location>
        <position position="128"/>
    </location>
    <ligand>
        <name>NADPH</name>
        <dbReference type="ChEBI" id="CHEBI:57783"/>
    </ligand>
</feature>
<evidence type="ECO:0000256" key="5">
    <source>
        <dbReference type="ARBA" id="ARBA00022723"/>
    </source>
</evidence>
<dbReference type="GO" id="GO:0016853">
    <property type="term" value="F:isomerase activity"/>
    <property type="evidence" value="ECO:0007669"/>
    <property type="project" value="UniProtKB-KW"/>
</dbReference>
<feature type="binding site" evidence="13">
    <location>
        <position position="126"/>
    </location>
    <ligand>
        <name>NADPH</name>
        <dbReference type="ChEBI" id="CHEBI:57783"/>
    </ligand>
</feature>
<dbReference type="EMBL" id="FZOG01000002">
    <property type="protein sequence ID" value="SNS15366.1"/>
    <property type="molecule type" value="Genomic_DNA"/>
</dbReference>
<feature type="binding site" evidence="13">
    <location>
        <position position="219"/>
    </location>
    <ligand>
        <name>1-deoxy-D-xylulose 5-phosphate</name>
        <dbReference type="ChEBI" id="CHEBI:57792"/>
    </ligand>
</feature>